<dbReference type="Pfam" id="PF00173">
    <property type="entry name" value="Cyt-b5"/>
    <property type="match status" value="1"/>
</dbReference>
<comment type="caution">
    <text evidence="18">The sequence shown here is derived from an EMBL/GenBank/DDBJ whole genome shotgun (WGS) entry which is preliminary data.</text>
</comment>
<dbReference type="PROSITE" id="PS51998">
    <property type="entry name" value="DEK_C"/>
    <property type="match status" value="1"/>
</dbReference>
<dbReference type="Gene3D" id="3.40.850.10">
    <property type="entry name" value="Kinesin motor domain"/>
    <property type="match status" value="1"/>
</dbReference>
<evidence type="ECO:0000256" key="3">
    <source>
        <dbReference type="ARBA" id="ARBA00022475"/>
    </source>
</evidence>
<dbReference type="InterPro" id="IPR036400">
    <property type="entry name" value="Cyt_B5-like_heme/steroid_sf"/>
</dbReference>
<dbReference type="InterPro" id="IPR029044">
    <property type="entry name" value="Nucleotide-diphossugar_trans"/>
</dbReference>
<feature type="compositionally biased region" description="Gly residues" evidence="14">
    <location>
        <begin position="1089"/>
        <end position="1099"/>
    </location>
</feature>
<keyword evidence="9 15" id="KW-0472">Membrane</keyword>
<dbReference type="GO" id="GO:0005886">
    <property type="term" value="C:plasma membrane"/>
    <property type="evidence" value="ECO:0007669"/>
    <property type="project" value="UniProtKB-SubCell"/>
</dbReference>
<dbReference type="InterPro" id="IPR036961">
    <property type="entry name" value="Kinesin_motor_dom_sf"/>
</dbReference>
<evidence type="ECO:0000256" key="13">
    <source>
        <dbReference type="PROSITE-ProRule" id="PRU00782"/>
    </source>
</evidence>
<comment type="similarity">
    <text evidence="13">Belongs to the TRAFAC class myosin-kinesin ATPase superfamily. Myosin family.</text>
</comment>
<dbReference type="RefSeq" id="XP_001839270.2">
    <property type="nucleotide sequence ID" value="XM_001839218.2"/>
</dbReference>
<evidence type="ECO:0000256" key="5">
    <source>
        <dbReference type="ARBA" id="ARBA00022679"/>
    </source>
</evidence>
<keyword evidence="19" id="KW-1185">Reference proteome</keyword>
<dbReference type="GeneID" id="6015880"/>
<dbReference type="SUPFAM" id="SSF109715">
    <property type="entry name" value="DEK C-terminal domain"/>
    <property type="match status" value="1"/>
</dbReference>
<evidence type="ECO:0000256" key="8">
    <source>
        <dbReference type="ARBA" id="ARBA00023123"/>
    </source>
</evidence>
<name>A8P717_COPC7</name>
<feature type="region of interest" description="Disordered" evidence="14">
    <location>
        <begin position="1062"/>
        <end position="1103"/>
    </location>
</feature>
<dbReference type="eggNOG" id="KOG4229">
    <property type="taxonomic scope" value="Eukaryota"/>
</dbReference>
<dbReference type="Pfam" id="PF03142">
    <property type="entry name" value="Chitin_synth_2"/>
    <property type="match status" value="1"/>
</dbReference>
<feature type="transmembrane region" description="Helical" evidence="15">
    <location>
        <begin position="1818"/>
        <end position="1836"/>
    </location>
</feature>
<evidence type="ECO:0000256" key="7">
    <source>
        <dbReference type="ARBA" id="ARBA00022989"/>
    </source>
</evidence>
<evidence type="ECO:0000256" key="6">
    <source>
        <dbReference type="ARBA" id="ARBA00022692"/>
    </source>
</evidence>
<dbReference type="EC" id="2.4.1.16" evidence="2"/>
<proteinExistence type="inferred from homology"/>
<evidence type="ECO:0000256" key="15">
    <source>
        <dbReference type="SAM" id="Phobius"/>
    </source>
</evidence>
<evidence type="ECO:0000259" key="16">
    <source>
        <dbReference type="PROSITE" id="PS51456"/>
    </source>
</evidence>
<dbReference type="Gene3D" id="3.10.120.10">
    <property type="entry name" value="Cytochrome b5-like heme/steroid binding domain"/>
    <property type="match status" value="1"/>
</dbReference>
<sequence>MSSAQTTQAVASGDLLDLVSSSPSATIYPTDDALLSVLQTRFRSDLPYTRVGSHHLVVVNPWKSLGSSSDESQREYAERGWRDTSGEGVGGVGVRGVQPHVYEVATRMYLLMRRKKEAQGVLARGITASGKSTSLRLLTNQLLLLSAHSKKEIALANQIKATLTILDAFGNAKSLMNPNASLHSRFVSLHFSPSKGRIAGARILTFGLDKSRVVKLDKEERTYHIFYQFLNGATSAERDTFGLEDVSEYRLLASSGCYRLPAGPFSDDATAMTETRAALATMGFKPKHLQSIFTILTAILLFSNLTFQFSHEMPDSQATIPNQALLVQIARLLGVGEEELGNVLTTRTRYAKKKEVFSVLLDEKGSEAQRDRCVKDLYAILVMYVAESCNHRLAPPSSTNANASDSPVDALANLASTIPIFYLDQPGYQTRSPSGTTSMSLTGAMPLVSPFASNAFEEFIVNFADEMVNSFISKHVYDDSVGFNTFLKDDGLVLPEVQPGMAGKDSAGVVEVFRGPGCGVLAGNGVWGGTAVVSSSGKKLGGLVGVLARASNNWKSGKSGGGVGEEKEREGEVVREMRDEVSSSKYASNVFAIDESASPFADSPSSTSPKLRAPTAFTISHSMNSHSTSYSASNFVSTNADLMDPAFLSLLRGSSDGFIRKLMSGPGVSAERHVKDEGVVVVGQVGSAGVGDVGGVVALPSSLYAHSASIKEKINGSPQEDETGGGLGDFLTPGAGKRDQARKEVEMFVQERTLGVGRTRLDSGKTYPLVTQMSWVVGEVLDVFSSVVQPGVGRDGGRRLEGVEGLLEGKDSGVGEEGGLLGGLGEDGKSPFDDAPQATSGVSGAGTHIPSPGSRLFVLTHIRPNDSGTPNSFDKRRVRNQVGLGGLSGLIQRTFKNDWSIGIPASAFCDRYVTRMRGSVPERINQCIRAEGWKEGVDVHISSSDDHGRVWLTYDAWKVVEDRVRAAEKDAARFGAGAATTVEGGEGDEEDGDVDGDAMTDWTHGTGAVGAGGMLTIPSSSYGAYGNGGLAESNDNLLLPRSAGGGGGAGYGSGGGGAGYGSGGLKSPGFPPEYPGSPSGMDSKEEMSAGGGGGGGSPGGDIKVKEASNAVEEVPTSSTRRWWLRIVWLTTFWMPSFLLHRIGRMKRPDVRLAWREKFTIFWLIVLFNALVIFFIVMFGRLLCPEYDRAWSLDEVATHQGEDDYYVTIQGWVYDLTDFIRADHAKMPNLRSNTPENKEALAGQDLTYYFPPPLVLACPHLVDDDTLFLTRKNWTVLVETARHESGRLARGGSEGLEDPEWYVNKFVRKMREFRKGPLVWDRKLVREWARDENMEKIWSIYEDKLYDLTDYVHTLDLNQNAGPYKFLNDDIVDVFRRGAGDDITENLNKLFTQLSKAERDVNMNCLTNAFYMGETDFRKTARCQASNYLLIIASVILMSSMGLKFLAALQLGSKRSPELQDKFVLCQVPCYTEGEDSLRRTIDSLAALNYDDKRKLIFIICDGNIIGSGNDRTTPRIVLDILGVDPSVDPEPLLFKSVGEGSRALNYGKVYSGLYEFEGHVVPYMVVVKVGKPTERSKPGNRGKRDSQILLMQYLNRVHFDSPMNPLELEIYHQMRNVIGIDPAFYEYIFTIDADTTVTPDSLNRLVASSADDSSIIGICGETKLANEETSWWTMIQVYEYYISHHLSKAFESLFGSVTCLPGCFSLYRIRTADKGRPIIISNRIIEEYAEPNVDTLHKKNLFSLGEDRFLTTLLMKHFPSFKTKFCPDAVAHTMAPESWRVLFSQRRRWINSTVHNLCELLVYLIIVVATRASAFPKIAIIMLSIVYGLQAIIFIIKREFMLIGWMVVYILSYPVYSFFLPVYSFWCMDEFSWGNTRVVVGEGKEKKVLMNEDDKFDESMIPLKKFSEYEAEAWDTASRRSDDTGYQSRSKHHAPPRSRNESPRGSVYGHGSDYYRDGNPLNNNSNPNLRLPHLTGNGSQHSHSGYSLSQYQNAAPMSTFGGPQLPFMPFGGTGSVAGSDYGGPTAGGMMMPGMMGYQNTGSVYGMPAMMTGGTAPRNTMMSTGFGMGGGMFGSGGGGVSQDGVMMGGGARPMSTFSMATSVNPFAGPSMNPNPTDEELFSALRTYLSTQDLMSVTKKTTREAIAAKFPKADLTSKKDFLNQSIDRILSES</sequence>
<dbReference type="GO" id="GO:0030428">
    <property type="term" value="C:cell septum"/>
    <property type="evidence" value="ECO:0007669"/>
    <property type="project" value="TreeGrafter"/>
</dbReference>
<organism evidence="18 19">
    <name type="scientific">Coprinopsis cinerea (strain Okayama-7 / 130 / ATCC MYA-4618 / FGSC 9003)</name>
    <name type="common">Inky cap fungus</name>
    <name type="synonym">Hormographiella aspergillata</name>
    <dbReference type="NCBI Taxonomy" id="240176"/>
    <lineage>
        <taxon>Eukaryota</taxon>
        <taxon>Fungi</taxon>
        <taxon>Dikarya</taxon>
        <taxon>Basidiomycota</taxon>
        <taxon>Agaricomycotina</taxon>
        <taxon>Agaricomycetes</taxon>
        <taxon>Agaricomycetidae</taxon>
        <taxon>Agaricales</taxon>
        <taxon>Agaricineae</taxon>
        <taxon>Psathyrellaceae</taxon>
        <taxon>Coprinopsis</taxon>
    </lineage>
</organism>
<feature type="transmembrane region" description="Helical" evidence="15">
    <location>
        <begin position="1122"/>
        <end position="1139"/>
    </location>
</feature>
<evidence type="ECO:0000256" key="10">
    <source>
        <dbReference type="ARBA" id="ARBA00023175"/>
    </source>
</evidence>
<evidence type="ECO:0000256" key="9">
    <source>
        <dbReference type="ARBA" id="ARBA00023136"/>
    </source>
</evidence>
<dbReference type="GO" id="GO:0004100">
    <property type="term" value="F:chitin synthase activity"/>
    <property type="evidence" value="ECO:0007669"/>
    <property type="project" value="UniProtKB-EC"/>
</dbReference>
<keyword evidence="6 15" id="KW-0812">Transmembrane</keyword>
<dbReference type="VEuPathDB" id="FungiDB:CC1G_10992"/>
<keyword evidence="3" id="KW-1003">Cell membrane</keyword>
<dbReference type="KEGG" id="cci:CC1G_10992"/>
<keyword evidence="10" id="KW-0505">Motor protein</keyword>
<dbReference type="Pfam" id="PF00063">
    <property type="entry name" value="Myosin_head"/>
    <property type="match status" value="1"/>
</dbReference>
<dbReference type="GO" id="GO:0006031">
    <property type="term" value="P:chitin biosynthetic process"/>
    <property type="evidence" value="ECO:0007669"/>
    <property type="project" value="TreeGrafter"/>
</dbReference>
<accession>A8P717</accession>
<keyword evidence="13" id="KW-0009">Actin-binding</keyword>
<dbReference type="SMART" id="SM00242">
    <property type="entry name" value="MYSc"/>
    <property type="match status" value="1"/>
</dbReference>
<evidence type="ECO:0000259" key="17">
    <source>
        <dbReference type="PROSITE" id="PS51998"/>
    </source>
</evidence>
<dbReference type="eggNOG" id="KOG2571">
    <property type="taxonomic scope" value="Eukaryota"/>
</dbReference>
<feature type="transmembrane region" description="Helical" evidence="15">
    <location>
        <begin position="1160"/>
        <end position="1182"/>
    </location>
</feature>
<feature type="domain" description="Myosin motor" evidence="16">
    <location>
        <begin position="18"/>
        <end position="362"/>
    </location>
</feature>
<dbReference type="SMART" id="SM01117">
    <property type="entry name" value="Cyt-b5"/>
    <property type="match status" value="2"/>
</dbReference>
<dbReference type="EMBL" id="AACS02000005">
    <property type="protein sequence ID" value="EAU82533.2"/>
    <property type="molecule type" value="Genomic_DNA"/>
</dbReference>
<comment type="caution">
    <text evidence="13">Lacks conserved residue(s) required for the propagation of feature annotation.</text>
</comment>
<dbReference type="SUPFAM" id="SSF55856">
    <property type="entry name" value="Cytochrome b5-like heme/steroid binding domain"/>
    <property type="match status" value="1"/>
</dbReference>
<dbReference type="PANTHER" id="PTHR22914">
    <property type="entry name" value="CHITIN SYNTHASE"/>
    <property type="match status" value="1"/>
</dbReference>
<dbReference type="Gene3D" id="3.90.550.10">
    <property type="entry name" value="Spore Coat Polysaccharide Biosynthesis Protein SpsA, Chain A"/>
    <property type="match status" value="1"/>
</dbReference>
<evidence type="ECO:0000256" key="1">
    <source>
        <dbReference type="ARBA" id="ARBA00004651"/>
    </source>
</evidence>
<dbReference type="InterPro" id="IPR004835">
    <property type="entry name" value="Chitin_synth"/>
</dbReference>
<keyword evidence="5" id="KW-0808">Transferase</keyword>
<keyword evidence="7 15" id="KW-1133">Transmembrane helix</keyword>
<evidence type="ECO:0000256" key="2">
    <source>
        <dbReference type="ARBA" id="ARBA00012543"/>
    </source>
</evidence>
<feature type="transmembrane region" description="Helical" evidence="15">
    <location>
        <begin position="1843"/>
        <end position="1866"/>
    </location>
</feature>
<dbReference type="STRING" id="240176.A8P717"/>
<dbReference type="Proteomes" id="UP000001861">
    <property type="component" value="Unassembled WGS sequence"/>
</dbReference>
<dbReference type="SUPFAM" id="SSF53448">
    <property type="entry name" value="Nucleotide-diphospho-sugar transferases"/>
    <property type="match status" value="1"/>
</dbReference>
<keyword evidence="11" id="KW-0325">Glycoprotein</keyword>
<comment type="subcellular location">
    <subcellularLocation>
        <location evidence="1">Cell membrane</location>
        <topology evidence="1">Multi-pass membrane protein</topology>
    </subcellularLocation>
</comment>
<evidence type="ECO:0000313" key="18">
    <source>
        <dbReference type="EMBL" id="EAU82533.2"/>
    </source>
</evidence>
<evidence type="ECO:0000256" key="14">
    <source>
        <dbReference type="SAM" id="MobiDB-lite"/>
    </source>
</evidence>
<protein>
    <recommendedName>
        <fullName evidence="2">chitin synthase</fullName>
        <ecNumber evidence="2">2.4.1.16</ecNumber>
    </recommendedName>
</protein>
<keyword evidence="8 13" id="KW-0518">Myosin</keyword>
<dbReference type="GO" id="GO:0016459">
    <property type="term" value="C:myosin complex"/>
    <property type="evidence" value="ECO:0007669"/>
    <property type="project" value="UniProtKB-KW"/>
</dbReference>
<dbReference type="GO" id="GO:0003779">
    <property type="term" value="F:actin binding"/>
    <property type="evidence" value="ECO:0007669"/>
    <property type="project" value="UniProtKB-KW"/>
</dbReference>
<keyword evidence="4" id="KW-0328">Glycosyltransferase</keyword>
<reference evidence="18 19" key="1">
    <citation type="journal article" date="2010" name="Proc. Natl. Acad. Sci. U.S.A.">
        <title>Insights into evolution of multicellular fungi from the assembled chromosomes of the mushroom Coprinopsis cinerea (Coprinus cinereus).</title>
        <authorList>
            <person name="Stajich J.E."/>
            <person name="Wilke S.K."/>
            <person name="Ahren D."/>
            <person name="Au C.H."/>
            <person name="Birren B.W."/>
            <person name="Borodovsky M."/>
            <person name="Burns C."/>
            <person name="Canback B."/>
            <person name="Casselton L.A."/>
            <person name="Cheng C.K."/>
            <person name="Deng J."/>
            <person name="Dietrich F.S."/>
            <person name="Fargo D.C."/>
            <person name="Farman M.L."/>
            <person name="Gathman A.C."/>
            <person name="Goldberg J."/>
            <person name="Guigo R."/>
            <person name="Hoegger P.J."/>
            <person name="Hooker J.B."/>
            <person name="Huggins A."/>
            <person name="James T.Y."/>
            <person name="Kamada T."/>
            <person name="Kilaru S."/>
            <person name="Kodira C."/>
            <person name="Kues U."/>
            <person name="Kupfer D."/>
            <person name="Kwan H.S."/>
            <person name="Lomsadze A."/>
            <person name="Li W."/>
            <person name="Lilly W.W."/>
            <person name="Ma L.J."/>
            <person name="Mackey A.J."/>
            <person name="Manning G."/>
            <person name="Martin F."/>
            <person name="Muraguchi H."/>
            <person name="Natvig D.O."/>
            <person name="Palmerini H."/>
            <person name="Ramesh M.A."/>
            <person name="Rehmeyer C.J."/>
            <person name="Roe B.A."/>
            <person name="Shenoy N."/>
            <person name="Stanke M."/>
            <person name="Ter-Hovhannisyan V."/>
            <person name="Tunlid A."/>
            <person name="Velagapudi R."/>
            <person name="Vision T.J."/>
            <person name="Zeng Q."/>
            <person name="Zolan M.E."/>
            <person name="Pukkila P.J."/>
        </authorList>
    </citation>
    <scope>NUCLEOTIDE SEQUENCE [LARGE SCALE GENOMIC DNA]</scope>
    <source>
        <strain evidence="19">Okayama-7 / 130 / ATCC MYA-4618 / FGSC 9003</strain>
    </source>
</reference>
<feature type="compositionally biased region" description="Polar residues" evidence="14">
    <location>
        <begin position="1976"/>
        <end position="1986"/>
    </location>
</feature>
<feature type="domain" description="DEK-C" evidence="17">
    <location>
        <begin position="2113"/>
        <end position="2169"/>
    </location>
</feature>
<gene>
    <name evidence="18" type="ORF">CC1G_10992</name>
</gene>
<dbReference type="InParanoid" id="A8P717"/>
<dbReference type="OrthoDB" id="370884at2759"/>
<feature type="region of interest" description="Disordered" evidence="14">
    <location>
        <begin position="715"/>
        <end position="739"/>
    </location>
</feature>
<dbReference type="CDD" id="cd04190">
    <property type="entry name" value="Chitin_synth_C"/>
    <property type="match status" value="1"/>
</dbReference>
<dbReference type="PRINTS" id="PR00193">
    <property type="entry name" value="MYOSINHEAVY"/>
</dbReference>
<dbReference type="Pfam" id="PF08766">
    <property type="entry name" value="DEK_C"/>
    <property type="match status" value="1"/>
</dbReference>
<dbReference type="PROSITE" id="PS51456">
    <property type="entry name" value="MYOSIN_MOTOR"/>
    <property type="match status" value="1"/>
</dbReference>
<dbReference type="Gene3D" id="1.20.58.530">
    <property type="match status" value="1"/>
</dbReference>
<dbReference type="GO" id="GO:0005524">
    <property type="term" value="F:ATP binding"/>
    <property type="evidence" value="ECO:0007669"/>
    <property type="project" value="InterPro"/>
</dbReference>
<dbReference type="HOGENOM" id="CLU_000192_0_1_1"/>
<dbReference type="Gene3D" id="1.10.10.60">
    <property type="entry name" value="Homeodomain-like"/>
    <property type="match status" value="1"/>
</dbReference>
<dbReference type="PANTHER" id="PTHR22914:SF13">
    <property type="entry name" value="CHITIN SYNTHASE"/>
    <property type="match status" value="1"/>
</dbReference>
<evidence type="ECO:0000256" key="12">
    <source>
        <dbReference type="ARBA" id="ARBA00048014"/>
    </source>
</evidence>
<feature type="region of interest" description="Disordered" evidence="14">
    <location>
        <begin position="1918"/>
        <end position="1986"/>
    </location>
</feature>
<evidence type="ECO:0000313" key="19">
    <source>
        <dbReference type="Proteomes" id="UP000001861"/>
    </source>
</evidence>
<evidence type="ECO:0000256" key="11">
    <source>
        <dbReference type="ARBA" id="ARBA00023180"/>
    </source>
</evidence>
<feature type="compositionally biased region" description="Low complexity" evidence="14">
    <location>
        <begin position="1959"/>
        <end position="1972"/>
    </location>
</feature>
<comment type="catalytic activity">
    <reaction evidence="12">
        <text>[(1-&gt;4)-N-acetyl-beta-D-glucosaminyl](n) + UDP-N-acetyl-alpha-D-glucosamine = [(1-&gt;4)-N-acetyl-beta-D-glucosaminyl](n+1) + UDP + H(+)</text>
        <dbReference type="Rhea" id="RHEA:16637"/>
        <dbReference type="Rhea" id="RHEA-COMP:9593"/>
        <dbReference type="Rhea" id="RHEA-COMP:9595"/>
        <dbReference type="ChEBI" id="CHEBI:15378"/>
        <dbReference type="ChEBI" id="CHEBI:17029"/>
        <dbReference type="ChEBI" id="CHEBI:57705"/>
        <dbReference type="ChEBI" id="CHEBI:58223"/>
        <dbReference type="EC" id="2.4.1.16"/>
    </reaction>
</comment>
<evidence type="ECO:0000256" key="4">
    <source>
        <dbReference type="ARBA" id="ARBA00022676"/>
    </source>
</evidence>
<dbReference type="OMA" id="PTMRGSE"/>
<dbReference type="InterPro" id="IPR027417">
    <property type="entry name" value="P-loop_NTPase"/>
</dbReference>
<dbReference type="GO" id="GO:0003774">
    <property type="term" value="F:cytoskeletal motor activity"/>
    <property type="evidence" value="ECO:0007669"/>
    <property type="project" value="InterPro"/>
</dbReference>
<dbReference type="InterPro" id="IPR014876">
    <property type="entry name" value="DEK_C"/>
</dbReference>
<dbReference type="GO" id="GO:0031505">
    <property type="term" value="P:fungal-type cell wall organization"/>
    <property type="evidence" value="ECO:0007669"/>
    <property type="project" value="TreeGrafter"/>
</dbReference>
<dbReference type="InterPro" id="IPR001609">
    <property type="entry name" value="Myosin_head_motor_dom-like"/>
</dbReference>
<dbReference type="InterPro" id="IPR001199">
    <property type="entry name" value="Cyt_B5-like_heme/steroid-bd"/>
</dbReference>
<dbReference type="Gene3D" id="1.20.120.720">
    <property type="entry name" value="Myosin VI head, motor domain, U50 subdomain"/>
    <property type="match status" value="1"/>
</dbReference>
<dbReference type="SUPFAM" id="SSF52540">
    <property type="entry name" value="P-loop containing nucleoside triphosphate hydrolases"/>
    <property type="match status" value="1"/>
</dbReference>